<evidence type="ECO:0000313" key="22">
    <source>
        <dbReference type="EMBL" id="QCQ68916.1"/>
    </source>
</evidence>
<evidence type="ECO:0000313" key="5">
    <source>
        <dbReference type="EMBL" id="QCQ68555.1"/>
    </source>
</evidence>
<dbReference type="Pfam" id="PF00961">
    <property type="entry name" value="LAGLIDADG_1"/>
    <property type="match status" value="2"/>
</dbReference>
<evidence type="ECO:0000313" key="12">
    <source>
        <dbReference type="EMBL" id="QCQ68707.1"/>
    </source>
</evidence>
<dbReference type="EMBL" id="MK292684">
    <property type="protein sequence ID" value="QCQ68707.1"/>
    <property type="molecule type" value="Genomic_DNA"/>
</dbReference>
<evidence type="ECO:0000313" key="3">
    <source>
        <dbReference type="EMBL" id="QCQ68460.1"/>
    </source>
</evidence>
<evidence type="ECO:0000313" key="8">
    <source>
        <dbReference type="EMBL" id="QCQ68612.1"/>
    </source>
</evidence>
<dbReference type="AlphaFoldDB" id="A0A4P8NNX3"/>
<dbReference type="GO" id="GO:0004519">
    <property type="term" value="F:endonuclease activity"/>
    <property type="evidence" value="ECO:0007669"/>
    <property type="project" value="UniProtKB-KW"/>
</dbReference>
<proteinExistence type="predicted"/>
<evidence type="ECO:0000313" key="13">
    <source>
        <dbReference type="EMBL" id="QCQ68726.1"/>
    </source>
</evidence>
<evidence type="ECO:0000313" key="4">
    <source>
        <dbReference type="EMBL" id="QCQ68536.1"/>
    </source>
</evidence>
<accession>A0A4P8NNX3</accession>
<dbReference type="EMBL" id="MK292678">
    <property type="protein sequence ID" value="QCQ68593.1"/>
    <property type="molecule type" value="Genomic_DNA"/>
</dbReference>
<evidence type="ECO:0000313" key="19">
    <source>
        <dbReference type="EMBL" id="QCQ68840.1"/>
    </source>
</evidence>
<dbReference type="GO" id="GO:0005739">
    <property type="term" value="C:mitochondrion"/>
    <property type="evidence" value="ECO:0007669"/>
    <property type="project" value="UniProtKB-ARBA"/>
</dbReference>
<dbReference type="PANTHER" id="PTHR36181">
    <property type="entry name" value="INTRON-ENCODED ENDONUCLEASE AI3-RELATED"/>
    <property type="match status" value="1"/>
</dbReference>
<evidence type="ECO:0000313" key="15">
    <source>
        <dbReference type="EMBL" id="QCQ68764.1"/>
    </source>
</evidence>
<dbReference type="EMBL" id="MK292703">
    <property type="protein sequence ID" value="QCQ68992.1"/>
    <property type="molecule type" value="Genomic_DNA"/>
</dbReference>
<evidence type="ECO:0000313" key="17">
    <source>
        <dbReference type="EMBL" id="QCQ68802.1"/>
    </source>
</evidence>
<dbReference type="SUPFAM" id="SSF55608">
    <property type="entry name" value="Homing endonucleases"/>
    <property type="match status" value="2"/>
</dbReference>
<dbReference type="EMBL" id="MK292675">
    <property type="protein sequence ID" value="QCQ68536.1"/>
    <property type="molecule type" value="Genomic_DNA"/>
</dbReference>
<dbReference type="EMBL" id="MK292680">
    <property type="protein sequence ID" value="QCQ68631.1"/>
    <property type="molecule type" value="Genomic_DNA"/>
</dbReference>
<name>A0A4P8NNX3_9FUNG</name>
<dbReference type="EMBL" id="MK292655">
    <property type="protein sequence ID" value="QCQ68441.1"/>
    <property type="molecule type" value="Genomic_DNA"/>
</dbReference>
<dbReference type="EMBL" id="MK292702">
    <property type="protein sequence ID" value="QCQ68973.1"/>
    <property type="molecule type" value="Genomic_DNA"/>
</dbReference>
<feature type="domain" description="Homing endonuclease LAGLIDADG" evidence="1">
    <location>
        <begin position="1"/>
        <end position="96"/>
    </location>
</feature>
<keyword evidence="12" id="KW-0255">Endonuclease</keyword>
<evidence type="ECO:0000313" key="10">
    <source>
        <dbReference type="EMBL" id="QCQ68669.1"/>
    </source>
</evidence>
<evidence type="ECO:0000313" key="26">
    <source>
        <dbReference type="EMBL" id="QCQ68992.1"/>
    </source>
</evidence>
<dbReference type="InterPro" id="IPR027434">
    <property type="entry name" value="Homing_endonucl"/>
</dbReference>
<dbReference type="EMBL" id="MK292691">
    <property type="protein sequence ID" value="QCQ68840.1"/>
    <property type="molecule type" value="Genomic_DNA"/>
</dbReference>
<keyword evidence="12" id="KW-0496">Mitochondrion</keyword>
<evidence type="ECO:0000313" key="9">
    <source>
        <dbReference type="EMBL" id="QCQ68631.1"/>
    </source>
</evidence>
<dbReference type="RefSeq" id="YP_009640142.1">
    <property type="nucleotide sequence ID" value="NC_042370.1"/>
</dbReference>
<dbReference type="PANTHER" id="PTHR36181:SF2">
    <property type="entry name" value="INTRON-ENCODED ENDONUCLEASE AI3-RELATED"/>
    <property type="match status" value="1"/>
</dbReference>
<dbReference type="EMBL" id="MK292696">
    <property type="protein sequence ID" value="QCQ68878.1"/>
    <property type="molecule type" value="Genomic_DNA"/>
</dbReference>
<evidence type="ECO:0000313" key="25">
    <source>
        <dbReference type="EMBL" id="QCQ68973.1"/>
    </source>
</evidence>
<dbReference type="EMBL" id="MK292689">
    <property type="protein sequence ID" value="QCQ68802.1"/>
    <property type="molecule type" value="Genomic_DNA"/>
</dbReference>
<evidence type="ECO:0000313" key="14">
    <source>
        <dbReference type="EMBL" id="QCQ68745.1"/>
    </source>
</evidence>
<evidence type="ECO:0000259" key="1">
    <source>
        <dbReference type="Pfam" id="PF00961"/>
    </source>
</evidence>
<gene>
    <name evidence="12" type="primary">iorf239</name>
</gene>
<keyword evidence="12" id="KW-0378">Hydrolase</keyword>
<evidence type="ECO:0000313" key="11">
    <source>
        <dbReference type="EMBL" id="QCQ68688.1"/>
    </source>
</evidence>
<dbReference type="EMBL" id="MK292686">
    <property type="protein sequence ID" value="QCQ68745.1"/>
    <property type="molecule type" value="Genomic_DNA"/>
</dbReference>
<dbReference type="EMBL" id="MK292683">
    <property type="protein sequence ID" value="QCQ68688.1"/>
    <property type="molecule type" value="Genomic_DNA"/>
</dbReference>
<dbReference type="EMBL" id="MK292700">
    <property type="protein sequence ID" value="QCQ68935.1"/>
    <property type="molecule type" value="Genomic_DNA"/>
</dbReference>
<evidence type="ECO:0000313" key="20">
    <source>
        <dbReference type="EMBL" id="QCQ68859.1"/>
    </source>
</evidence>
<protein>
    <submittedName>
        <fullName evidence="12">LAGLIDADG endonuclease</fullName>
    </submittedName>
</protein>
<dbReference type="EMBL" id="MK292701">
    <property type="protein sequence ID" value="QCQ68954.1"/>
    <property type="molecule type" value="Genomic_DNA"/>
</dbReference>
<dbReference type="Gene3D" id="3.10.28.10">
    <property type="entry name" value="Homing endonucleases"/>
    <property type="match status" value="2"/>
</dbReference>
<dbReference type="EMBL" id="MK292690">
    <property type="protein sequence ID" value="QCQ68821.1"/>
    <property type="molecule type" value="Genomic_DNA"/>
</dbReference>
<dbReference type="EMBL" id="MK292677">
    <property type="protein sequence ID" value="QCQ68574.1"/>
    <property type="molecule type" value="Genomic_DNA"/>
</dbReference>
<evidence type="ECO:0000313" key="2">
    <source>
        <dbReference type="EMBL" id="QCQ68441.1"/>
    </source>
</evidence>
<dbReference type="EMBL" id="MK292682">
    <property type="protein sequence ID" value="QCQ68669.1"/>
    <property type="molecule type" value="Genomic_DNA"/>
</dbReference>
<organism evidence="12">
    <name type="scientific">Synchytrium endobioticum</name>
    <dbReference type="NCBI Taxonomy" id="286115"/>
    <lineage>
        <taxon>Eukaryota</taxon>
        <taxon>Fungi</taxon>
        <taxon>Fungi incertae sedis</taxon>
        <taxon>Chytridiomycota</taxon>
        <taxon>Chytridiomycota incertae sedis</taxon>
        <taxon>Chytridiomycetes</taxon>
        <taxon>Synchytriales</taxon>
        <taxon>Synchytriaceae</taxon>
        <taxon>Synchytrium</taxon>
    </lineage>
</organism>
<evidence type="ECO:0000313" key="24">
    <source>
        <dbReference type="EMBL" id="QCQ68954.1"/>
    </source>
</evidence>
<geneLocation type="mitochondrion" evidence="12"/>
<evidence type="ECO:0000313" key="6">
    <source>
        <dbReference type="EMBL" id="QCQ68574.1"/>
    </source>
</evidence>
<dbReference type="EMBL" id="MK292698">
    <property type="protein sequence ID" value="QCQ68916.1"/>
    <property type="molecule type" value="Genomic_DNA"/>
</dbReference>
<evidence type="ECO:0000313" key="18">
    <source>
        <dbReference type="EMBL" id="QCQ68821.1"/>
    </source>
</evidence>
<dbReference type="EMBL" id="MK292688">
    <property type="protein sequence ID" value="QCQ68783.1"/>
    <property type="molecule type" value="Genomic_DNA"/>
</dbReference>
<dbReference type="EMBL" id="MK292687">
    <property type="protein sequence ID" value="QCQ68764.1"/>
    <property type="molecule type" value="Genomic_DNA"/>
</dbReference>
<dbReference type="EMBL" id="MK292679">
    <property type="protein sequence ID" value="QCQ68612.1"/>
    <property type="molecule type" value="Genomic_DNA"/>
</dbReference>
<dbReference type="EMBL" id="MK292685">
    <property type="protein sequence ID" value="QCQ68726.1"/>
    <property type="molecule type" value="Genomic_DNA"/>
</dbReference>
<dbReference type="InterPro" id="IPR004860">
    <property type="entry name" value="LAGLIDADG_dom"/>
</dbReference>
<dbReference type="EMBL" id="MK292692">
    <property type="protein sequence ID" value="QCQ68859.1"/>
    <property type="molecule type" value="Genomic_DNA"/>
</dbReference>
<dbReference type="GeneID" id="40340790"/>
<evidence type="ECO:0000313" key="16">
    <source>
        <dbReference type="EMBL" id="QCQ68783.1"/>
    </source>
</evidence>
<evidence type="ECO:0000313" key="7">
    <source>
        <dbReference type="EMBL" id="QCQ68593.1"/>
    </source>
</evidence>
<dbReference type="EMBL" id="MK292676">
    <property type="protein sequence ID" value="QCQ68555.1"/>
    <property type="molecule type" value="Genomic_DNA"/>
</dbReference>
<evidence type="ECO:0000313" key="21">
    <source>
        <dbReference type="EMBL" id="QCQ68878.1"/>
    </source>
</evidence>
<keyword evidence="12" id="KW-0540">Nuclease</keyword>
<reference evidence="12" key="1">
    <citation type="journal article" date="2018" name="BMC Evol. Biol.">
        <title>The linear mitochondrial genome of the quarantine chytrid Synchytrium endobioticum; insights into the evolution and recent history of an obligate biotrophic plant pathogen.</title>
        <authorList>
            <person name="van de Vossenberg B.T.L.H."/>
            <person name="Brankovics B."/>
            <person name="Nguyen H.D.T."/>
            <person name="van Gent-Pelzer M.P.E."/>
            <person name="Smith D."/>
            <person name="Dadej K."/>
            <person name="Przetakiewicz J."/>
            <person name="Kreuze J.F."/>
            <person name="Boerma M."/>
            <person name="van Leeuwen G.C.M."/>
            <person name="Andre Levesque C."/>
            <person name="van der Lee T.A.J."/>
        </authorList>
    </citation>
    <scope>NUCLEOTIDE SEQUENCE</scope>
    <source>
        <strain evidence="3">01WS</strain>
        <strain evidence="26">03WS</strain>
        <strain evidence="13">04WS</strain>
        <strain evidence="23">06WS</strain>
        <strain evidence="6">07WS</strain>
        <strain evidence="11">08WS</strain>
        <strain evidence="5">09WS</strain>
        <strain evidence="17">10WS</strain>
        <strain evidence="4">BEL01</strain>
        <strain evidence="15">DEN_01</strain>
        <strain evidence="8">EII2015</strain>
        <strain evidence="21">FERA1</strain>
        <strain evidence="7">FERA2</strain>
        <strain evidence="24">LEV6574</strain>
        <strain evidence="22">LEV6602</strain>
        <strain evidence="18">LEV6687</strain>
        <strain evidence="12">LEV6748</strain>
        <strain evidence="14">MB08</strain>
        <strain evidence="19">MB17</strain>
        <strain evidence="9">MB42</strain>
        <strain evidence="16">MB56</strain>
        <strain evidence="2">NED01</strain>
        <strain evidence="10">RUS01</strain>
        <strain evidence="25">SE7</strain>
        <strain evidence="20">UKR01</strain>
    </source>
</reference>
<dbReference type="EMBL" id="MK292656">
    <property type="protein sequence ID" value="QCQ68460.1"/>
    <property type="molecule type" value="Genomic_DNA"/>
</dbReference>
<feature type="domain" description="Homing endonuclease LAGLIDADG" evidence="1">
    <location>
        <begin position="139"/>
        <end position="230"/>
    </location>
</feature>
<dbReference type="InterPro" id="IPR051289">
    <property type="entry name" value="LAGLIDADG_Endonuclease"/>
</dbReference>
<sequence length="239" mass="27868">MDGDGSIQVNHWRKRNLQYRLVIKLSNLPSNVRMLNQIRAVIGGRVVICETVKCNPQRNFVLWVMDNKNQIQSTVQLFEKYPPLTTRLTCCLKFLKKCLIDNDVNLYLQTRNDKYIERKQFYSITNPFSKPDYFNSWVSGFIEAEGCFSIRANGSHSFSIAQKDDYYLLVAIQQHFGILNQIRPRLGPPYKNKALYSLEVYRKAVLQSIIDHCETYPLMGAKYDQLRLVKPILFNSNLS</sequence>
<evidence type="ECO:0000313" key="23">
    <source>
        <dbReference type="EMBL" id="QCQ68935.1"/>
    </source>
</evidence>